<accession>E6VVM1</accession>
<dbReference type="AlphaFoldDB" id="E6VVM1"/>
<evidence type="ECO:0000313" key="2">
    <source>
        <dbReference type="Proteomes" id="UP000002191"/>
    </source>
</evidence>
<reference evidence="1 2" key="2">
    <citation type="journal article" date="2014" name="Genome Announc.">
        <title>Complete Genome Sequence of the Subsurface, Mesophilic Sulfate-Reducing Bacterium Desulfovibrio aespoeensis Aspo-2.</title>
        <authorList>
            <person name="Pedersen K."/>
            <person name="Bengtsson A."/>
            <person name="Edlund J."/>
            <person name="Rabe L."/>
            <person name="Hazen T."/>
            <person name="Chakraborty R."/>
            <person name="Goodwin L."/>
            <person name="Shapiro N."/>
        </authorList>
    </citation>
    <scope>NUCLEOTIDE SEQUENCE [LARGE SCALE GENOMIC DNA]</scope>
    <source>
        <strain evidence="2">ATCC 700646 / DSM 10631 / Aspo-2</strain>
    </source>
</reference>
<dbReference type="Pfam" id="PF03692">
    <property type="entry name" value="CxxCxxCC"/>
    <property type="match status" value="1"/>
</dbReference>
<dbReference type="Proteomes" id="UP000002191">
    <property type="component" value="Chromosome"/>
</dbReference>
<proteinExistence type="predicted"/>
<dbReference type="STRING" id="643562.Daes_2581"/>
<reference evidence="2" key="1">
    <citation type="submission" date="2010-12" db="EMBL/GenBank/DDBJ databases">
        <title>Complete sequence of Desulfovibrio aespoeensis Aspo-2.</title>
        <authorList>
            <consortium name="US DOE Joint Genome Institute"/>
            <person name="Lucas S."/>
            <person name="Copeland A."/>
            <person name="Lapidus A."/>
            <person name="Cheng J.-F."/>
            <person name="Goodwin L."/>
            <person name="Pitluck S."/>
            <person name="Chertkov O."/>
            <person name="Misra M."/>
            <person name="Detter J.C."/>
            <person name="Han C."/>
            <person name="Tapia R."/>
            <person name="Land M."/>
            <person name="Hauser L."/>
            <person name="Kyrpides N."/>
            <person name="Ivanova N."/>
            <person name="Ovchinnikova G."/>
            <person name="Pedersen K."/>
            <person name="Jagevall S."/>
            <person name="Hazen T."/>
            <person name="Woyke T."/>
        </authorList>
    </citation>
    <scope>NUCLEOTIDE SEQUENCE [LARGE SCALE GENOMIC DNA]</scope>
    <source>
        <strain evidence="2">ATCC 700646 / DSM 10631 / Aspo-2</strain>
    </source>
</reference>
<sequence>MATSIMLDFGLGDSIRVDLPLPGGTVTVRSLLPSIFALADAVHDHSARTLAVTGKAIGCGPGCGRCCHQLVPISEHEAVHLADVVRAMPAAQRSRIVRRFTGAILALDRAGLVAPLTATFSAGATDRAALGRLARQYWGLGIPCPFLHDGSCLIHAQRPLACRQYLVTSAPDRCAALYTEDQDHEVVMHPVDTGGALAAFSGEGMVHSRVVPLVFSLLAERSARARPLPVLPGPQMMGRFLCLLNDCFSRAG</sequence>
<organism evidence="1 2">
    <name type="scientific">Pseudodesulfovibrio aespoeensis (strain ATCC 700646 / DSM 10631 / Aspo-2)</name>
    <name type="common">Desulfovibrio aespoeensis</name>
    <dbReference type="NCBI Taxonomy" id="643562"/>
    <lineage>
        <taxon>Bacteria</taxon>
        <taxon>Pseudomonadati</taxon>
        <taxon>Thermodesulfobacteriota</taxon>
        <taxon>Desulfovibrionia</taxon>
        <taxon>Desulfovibrionales</taxon>
        <taxon>Desulfovibrionaceae</taxon>
    </lineage>
</organism>
<name>E6VVM1_PSEA9</name>
<gene>
    <name evidence="1" type="ordered locus">Daes_2581</name>
</gene>
<dbReference type="EMBL" id="CP002431">
    <property type="protein sequence ID" value="ADU63579.1"/>
    <property type="molecule type" value="Genomic_DNA"/>
</dbReference>
<dbReference type="InterPro" id="IPR005358">
    <property type="entry name" value="Puta_zinc/iron-chelating_dom"/>
</dbReference>
<evidence type="ECO:0008006" key="3">
    <source>
        <dbReference type="Google" id="ProtNLM"/>
    </source>
</evidence>
<protein>
    <recommendedName>
        <fullName evidence="3">YkgJ family cysteine cluster protein</fullName>
    </recommendedName>
</protein>
<dbReference type="HOGENOM" id="CLU_1007331_0_0_7"/>
<evidence type="ECO:0000313" key="1">
    <source>
        <dbReference type="EMBL" id="ADU63579.1"/>
    </source>
</evidence>
<dbReference type="KEGG" id="das:Daes_2581"/>
<keyword evidence="2" id="KW-1185">Reference proteome</keyword>
<dbReference type="eggNOG" id="COG0727">
    <property type="taxonomic scope" value="Bacteria"/>
</dbReference>